<evidence type="ECO:0000256" key="1">
    <source>
        <dbReference type="SAM" id="MobiDB-lite"/>
    </source>
</evidence>
<proteinExistence type="predicted"/>
<organism evidence="2 3">
    <name type="scientific">Bradyrhizobium barranii subsp. apii</name>
    <dbReference type="NCBI Taxonomy" id="2819348"/>
    <lineage>
        <taxon>Bacteria</taxon>
        <taxon>Pseudomonadati</taxon>
        <taxon>Pseudomonadota</taxon>
        <taxon>Alphaproteobacteria</taxon>
        <taxon>Hyphomicrobiales</taxon>
        <taxon>Nitrobacteraceae</taxon>
        <taxon>Bradyrhizobium</taxon>
        <taxon>Bradyrhizobium barranii</taxon>
    </lineage>
</organism>
<dbReference type="RefSeq" id="WP_166106871.1">
    <property type="nucleotide sequence ID" value="NZ_CP096256.1"/>
</dbReference>
<reference evidence="2" key="2">
    <citation type="submission" date="2022-04" db="EMBL/GenBank/DDBJ databases">
        <authorList>
            <person name="Bromfield E.S.P."/>
            <person name="Cloutier S."/>
        </authorList>
    </citation>
    <scope>NUCLEOTIDE SEQUENCE</scope>
    <source>
        <strain evidence="2">1S5</strain>
        <plasmid evidence="2">pBb1S5a</plasmid>
    </source>
</reference>
<evidence type="ECO:0000313" key="3">
    <source>
        <dbReference type="Proteomes" id="UP000551709"/>
    </source>
</evidence>
<evidence type="ECO:0000313" key="2">
    <source>
        <dbReference type="EMBL" id="UPT92158.1"/>
    </source>
</evidence>
<dbReference type="AlphaFoldDB" id="A0A8T5VWZ7"/>
<protein>
    <submittedName>
        <fullName evidence="2">Uncharacterized protein</fullName>
    </submittedName>
</protein>
<dbReference type="Proteomes" id="UP000551709">
    <property type="component" value="Plasmid pBb1S5a"/>
</dbReference>
<gene>
    <name evidence="2" type="ORF">HAP41_0000048740</name>
</gene>
<name>A0A8T5VWZ7_9BRAD</name>
<reference evidence="2" key="1">
    <citation type="journal article" date="2017" name="Syst. Appl. Microbiol.">
        <title>Soybeans inoculated with root zone soils of Canadian native legumes harbour diverse and novel Bradyrhizobium spp. that possess agricultural potential.</title>
        <authorList>
            <person name="Bromfield E.S.P."/>
            <person name="Cloutier S."/>
            <person name="Tambong J.T."/>
            <person name="Tran Thi T.V."/>
        </authorList>
    </citation>
    <scope>NUCLEOTIDE SEQUENCE</scope>
    <source>
        <strain evidence="2">1S5</strain>
    </source>
</reference>
<feature type="region of interest" description="Disordered" evidence="1">
    <location>
        <begin position="1"/>
        <end position="23"/>
    </location>
</feature>
<keyword evidence="2" id="KW-0614">Plasmid</keyword>
<feature type="compositionally biased region" description="Basic and acidic residues" evidence="1">
    <location>
        <begin position="1"/>
        <end position="10"/>
    </location>
</feature>
<geneLocation type="plasmid" evidence="2 3">
    <name>pBb1S5a</name>
</geneLocation>
<sequence length="72" mass="7952">MSLYTKDGRPLQESGEYIYSGSGVPVGKRRGDKVFGPTAGGDDRSLLQFRFTESPQDGDMRAQSEKFYVRGA</sequence>
<accession>A0A8T5VWZ7</accession>
<dbReference type="EMBL" id="CP096256">
    <property type="protein sequence ID" value="UPT92158.1"/>
    <property type="molecule type" value="Genomic_DNA"/>
</dbReference>